<feature type="transmembrane region" description="Helical" evidence="6">
    <location>
        <begin position="145"/>
        <end position="161"/>
    </location>
</feature>
<evidence type="ECO:0000256" key="1">
    <source>
        <dbReference type="ARBA" id="ARBA00004141"/>
    </source>
</evidence>
<protein>
    <submittedName>
        <fullName evidence="7">Uncharacterized protein</fullName>
    </submittedName>
</protein>
<feature type="transmembrane region" description="Helical" evidence="6">
    <location>
        <begin position="112"/>
        <end position="130"/>
    </location>
</feature>
<dbReference type="PANTHER" id="PTHR31123">
    <property type="entry name" value="ACCUMULATION OF DYADS PROTEIN 2-RELATED"/>
    <property type="match status" value="1"/>
</dbReference>
<gene>
    <name evidence="7" type="ORF">LCOR_01364.1</name>
</gene>
<comment type="subcellular location">
    <subcellularLocation>
        <location evidence="1">Membrane</location>
        <topology evidence="1">Multi-pass membrane protein</topology>
    </subcellularLocation>
</comment>
<dbReference type="VEuPathDB" id="FungiDB:LCOR_01364.1"/>
<accession>A0A068RIT2</accession>
<feature type="transmembrane region" description="Helical" evidence="6">
    <location>
        <begin position="201"/>
        <end position="220"/>
    </location>
</feature>
<name>A0A068RIT2_9FUNG</name>
<feature type="transmembrane region" description="Helical" evidence="6">
    <location>
        <begin position="50"/>
        <end position="72"/>
    </location>
</feature>
<reference evidence="7" key="1">
    <citation type="submission" date="2013-08" db="EMBL/GenBank/DDBJ databases">
        <title>Gene expansion shapes genome architecture in the human pathogen Lichtheimia corymbifera: an evolutionary genomics analysis in the ancient terrestrial Mucorales (Mucoromycotina).</title>
        <authorList>
            <person name="Schwartze V.U."/>
            <person name="Winter S."/>
            <person name="Shelest E."/>
            <person name="Marcet-Houben M."/>
            <person name="Horn F."/>
            <person name="Wehner S."/>
            <person name="Hoffmann K."/>
            <person name="Riege K."/>
            <person name="Sammeth M."/>
            <person name="Nowrousian M."/>
            <person name="Valiante V."/>
            <person name="Linde J."/>
            <person name="Jacobsen I.D."/>
            <person name="Marz M."/>
            <person name="Brakhage A.A."/>
            <person name="Gabaldon T."/>
            <person name="Bocker S."/>
            <person name="Voigt K."/>
        </authorList>
    </citation>
    <scope>NUCLEOTIDE SEQUENCE [LARGE SCALE GENOMIC DNA]</scope>
    <source>
        <strain evidence="7">FSU 9682</strain>
    </source>
</reference>
<comment type="caution">
    <text evidence="7">The sequence shown here is derived from an EMBL/GenBank/DDBJ whole genome shotgun (WGS) entry which is preliminary data.</text>
</comment>
<keyword evidence="8" id="KW-1185">Reference proteome</keyword>
<keyword evidence="4 6" id="KW-1133">Transmembrane helix</keyword>
<evidence type="ECO:0000256" key="2">
    <source>
        <dbReference type="ARBA" id="ARBA00005587"/>
    </source>
</evidence>
<organism evidence="7 8">
    <name type="scientific">Lichtheimia corymbifera JMRC:FSU:9682</name>
    <dbReference type="NCBI Taxonomy" id="1263082"/>
    <lineage>
        <taxon>Eukaryota</taxon>
        <taxon>Fungi</taxon>
        <taxon>Fungi incertae sedis</taxon>
        <taxon>Mucoromycota</taxon>
        <taxon>Mucoromycotina</taxon>
        <taxon>Mucoromycetes</taxon>
        <taxon>Mucorales</taxon>
        <taxon>Lichtheimiaceae</taxon>
        <taxon>Lichtheimia</taxon>
    </lineage>
</organism>
<dbReference type="GO" id="GO:0005886">
    <property type="term" value="C:plasma membrane"/>
    <property type="evidence" value="ECO:0007669"/>
    <property type="project" value="TreeGrafter"/>
</dbReference>
<proteinExistence type="inferred from homology"/>
<evidence type="ECO:0000256" key="6">
    <source>
        <dbReference type="SAM" id="Phobius"/>
    </source>
</evidence>
<keyword evidence="3 6" id="KW-0812">Transmembrane</keyword>
<keyword evidence="5 6" id="KW-0472">Membrane</keyword>
<dbReference type="InterPro" id="IPR051633">
    <property type="entry name" value="AceTr"/>
</dbReference>
<dbReference type="GO" id="GO:0015123">
    <property type="term" value="F:acetate transmembrane transporter activity"/>
    <property type="evidence" value="ECO:0007669"/>
    <property type="project" value="TreeGrafter"/>
</dbReference>
<evidence type="ECO:0000313" key="7">
    <source>
        <dbReference type="EMBL" id="CDH49625.1"/>
    </source>
</evidence>
<feature type="transmembrane region" description="Helical" evidence="6">
    <location>
        <begin position="168"/>
        <end position="189"/>
    </location>
</feature>
<dbReference type="AlphaFoldDB" id="A0A068RIT2"/>
<evidence type="ECO:0000256" key="5">
    <source>
        <dbReference type="ARBA" id="ARBA00023136"/>
    </source>
</evidence>
<dbReference type="OrthoDB" id="3648309at2759"/>
<dbReference type="EMBL" id="CBTN010000003">
    <property type="protein sequence ID" value="CDH49625.1"/>
    <property type="molecule type" value="Genomic_DNA"/>
</dbReference>
<dbReference type="PANTHER" id="PTHR31123:SF1">
    <property type="entry name" value="ACCUMULATION OF DYADS PROTEIN 2-RELATED"/>
    <property type="match status" value="1"/>
</dbReference>
<evidence type="ECO:0000256" key="4">
    <source>
        <dbReference type="ARBA" id="ARBA00022989"/>
    </source>
</evidence>
<dbReference type="Proteomes" id="UP000027586">
    <property type="component" value="Unassembled WGS sequence"/>
</dbReference>
<sequence>MSKAEVAHNENSSIVLNLDDPTHGPHPGHGGTAPVCNVPEHQRKPSNPMAIGFGAFALGAFMVGLYNTGLVIHIPQAVMGVALGFSAMGQLVCGIGELLLGNTFGGTSMLTYSGFWFSYGIMFSGGGGFFDTAMESGMHELEMCLGLWQIAFAVPSLIFFIGTFKQPWLIRVLLLQVFCTFFFGGLGAFTGVTNLTVAGGWFSFTLALNAWYIMACILFAEEKIVHLPMF</sequence>
<evidence type="ECO:0000313" key="8">
    <source>
        <dbReference type="Proteomes" id="UP000027586"/>
    </source>
</evidence>
<evidence type="ECO:0000256" key="3">
    <source>
        <dbReference type="ARBA" id="ARBA00022692"/>
    </source>
</evidence>
<feature type="transmembrane region" description="Helical" evidence="6">
    <location>
        <begin position="78"/>
        <end position="100"/>
    </location>
</feature>
<dbReference type="InterPro" id="IPR000791">
    <property type="entry name" value="Gpr1/Fun34/SatP-like"/>
</dbReference>
<dbReference type="Pfam" id="PF01184">
    <property type="entry name" value="Gpr1_Fun34_YaaH"/>
    <property type="match status" value="1"/>
</dbReference>
<comment type="similarity">
    <text evidence="2">Belongs to the acetate uptake transporter (AceTr) (TC 2.A.96) family.</text>
</comment>